<accession>A0A6B9VDY0</accession>
<sequence length="653" mass="73276">MITPSLSFLLLLFTVASAVPSFLNYSCITANNPASTTYLNNLNILLTNLTSNTQIDYGFYTSFFGHNTDTAYAIGMCRGDVNLNDCRSCLNDSRLLLTQICPNYQAVGWYEYCMLRYSNLSMLGRVADHPQFSLWNPYFISSKEFNQFNKSLNTLMDKLRIEASGGDYRRKYAFQNVTSGIQSYKGIFGLAQCTPDLSRQQCDDCLFGAFSEIQGCCNGRRGARVIKPSCNIRYEIYPFLTSTIDAFSPLNAPGKGSNTSRTTVIIVIIVVVAVAAAAASILVLSYVYVYLRKNFQTDESNEEIIADESLQFTFDTIRVATEDFSYSNKLGEGGFGSVYKGKLSNGQMIAVKRLSKDSGQGEMEFRNEVQLLAELQHQNLVKLLGFCLKGSERLLIYEFVPNKSLDYFLFDPTKCRQLDWINRFKIIEGVARALLYLHEDCKTRIIHRDLKPSNILLDEEMNAKLSDFGLARLFIVDQNQGKTSKIVGTYGYMAPEYAMYGQFSVKSDVFSFGVLVLEIVSGQKHNCTRRGDTLEELPLTFAWRSWMEGRAANIIDPSLSNSAENEILRCIHIGLLCVQENLVERPTMASIVLMLNSSSLSLPVPMEPAFFAGSRAKSPRVADKQSEEYILKGTNESTGISVQEFTITKLYAR</sequence>
<dbReference type="Gene3D" id="3.30.200.20">
    <property type="entry name" value="Phosphorylase Kinase, domain 1"/>
    <property type="match status" value="1"/>
</dbReference>
<evidence type="ECO:0000256" key="17">
    <source>
        <dbReference type="PROSITE-ProRule" id="PRU10141"/>
    </source>
</evidence>
<dbReference type="Pfam" id="PF00069">
    <property type="entry name" value="Pkinase"/>
    <property type="match status" value="1"/>
</dbReference>
<dbReference type="PROSITE" id="PS00107">
    <property type="entry name" value="PROTEIN_KINASE_ATP"/>
    <property type="match status" value="1"/>
</dbReference>
<dbReference type="InterPro" id="IPR000719">
    <property type="entry name" value="Prot_kinase_dom"/>
</dbReference>
<keyword evidence="4" id="KW-0808">Transferase</keyword>
<evidence type="ECO:0000313" key="23">
    <source>
        <dbReference type="Proteomes" id="UP000464620"/>
    </source>
</evidence>
<evidence type="ECO:0000256" key="7">
    <source>
        <dbReference type="ARBA" id="ARBA00022737"/>
    </source>
</evidence>
<keyword evidence="9 22" id="KW-0418">Kinase</keyword>
<dbReference type="PROSITE" id="PS51473">
    <property type="entry name" value="GNK2"/>
    <property type="match status" value="2"/>
</dbReference>
<dbReference type="FunFam" id="3.30.200.20:FF:000142">
    <property type="entry name" value="Cysteine-rich receptor-like protein kinase 10"/>
    <property type="match status" value="1"/>
</dbReference>
<feature type="chain" id="PRO_5025621180" evidence="19">
    <location>
        <begin position="19"/>
        <end position="653"/>
    </location>
</feature>
<keyword evidence="11 18" id="KW-1133">Transmembrane helix</keyword>
<dbReference type="InterPro" id="IPR017441">
    <property type="entry name" value="Protein_kinase_ATP_BS"/>
</dbReference>
<gene>
    <name evidence="22" type="ORF">DS421_19g673750</name>
</gene>
<evidence type="ECO:0000256" key="11">
    <source>
        <dbReference type="ARBA" id="ARBA00022989"/>
    </source>
</evidence>
<dbReference type="Pfam" id="PF01657">
    <property type="entry name" value="Stress-antifung"/>
    <property type="match status" value="2"/>
</dbReference>
<organism evidence="22 23">
    <name type="scientific">Arachis hypogaea</name>
    <name type="common">Peanut</name>
    <dbReference type="NCBI Taxonomy" id="3818"/>
    <lineage>
        <taxon>Eukaryota</taxon>
        <taxon>Viridiplantae</taxon>
        <taxon>Streptophyta</taxon>
        <taxon>Embryophyta</taxon>
        <taxon>Tracheophyta</taxon>
        <taxon>Spermatophyta</taxon>
        <taxon>Magnoliopsida</taxon>
        <taxon>eudicotyledons</taxon>
        <taxon>Gunneridae</taxon>
        <taxon>Pentapetalae</taxon>
        <taxon>rosids</taxon>
        <taxon>fabids</taxon>
        <taxon>Fabales</taxon>
        <taxon>Fabaceae</taxon>
        <taxon>Papilionoideae</taxon>
        <taxon>50 kb inversion clade</taxon>
        <taxon>dalbergioids sensu lato</taxon>
        <taxon>Dalbergieae</taxon>
        <taxon>Pterocarpus clade</taxon>
        <taxon>Arachis</taxon>
    </lineage>
</organism>
<reference evidence="22 23" key="1">
    <citation type="submission" date="2020-01" db="EMBL/GenBank/DDBJ databases">
        <title>Genome sequence of Arachis hypogaea, cultivar Shitouqi.</title>
        <authorList>
            <person name="Zhuang W."/>
            <person name="Chen H."/>
            <person name="Varshney R."/>
            <person name="Wang D."/>
            <person name="Ming R."/>
        </authorList>
    </citation>
    <scope>NUCLEOTIDE SEQUENCE [LARGE SCALE GENOMIC DNA]</scope>
    <source>
        <tissue evidence="22">Young leaf</tissue>
    </source>
</reference>
<evidence type="ECO:0000256" key="19">
    <source>
        <dbReference type="SAM" id="SignalP"/>
    </source>
</evidence>
<protein>
    <submittedName>
        <fullName evidence="22">Cysteine-rich receptor-like protein kinase</fullName>
    </submittedName>
</protein>
<evidence type="ECO:0000313" key="22">
    <source>
        <dbReference type="EMBL" id="QHN79880.1"/>
    </source>
</evidence>
<dbReference type="InterPro" id="IPR011009">
    <property type="entry name" value="Kinase-like_dom_sf"/>
</dbReference>
<evidence type="ECO:0000256" key="8">
    <source>
        <dbReference type="ARBA" id="ARBA00022741"/>
    </source>
</evidence>
<dbReference type="GO" id="GO:0006950">
    <property type="term" value="P:response to stress"/>
    <property type="evidence" value="ECO:0007669"/>
    <property type="project" value="UniProtKB-ARBA"/>
</dbReference>
<keyword evidence="14" id="KW-0325">Glycoprotein</keyword>
<proteinExistence type="predicted"/>
<dbReference type="GO" id="GO:0005524">
    <property type="term" value="F:ATP binding"/>
    <property type="evidence" value="ECO:0007669"/>
    <property type="project" value="UniProtKB-UniRule"/>
</dbReference>
<keyword evidence="13 22" id="KW-0675">Receptor</keyword>
<dbReference type="FunFam" id="1.10.510.10:FF:000129">
    <property type="entry name" value="cysteine-rich receptor-like protein kinase 10"/>
    <property type="match status" value="1"/>
</dbReference>
<dbReference type="GO" id="GO:0004674">
    <property type="term" value="F:protein serine/threonine kinase activity"/>
    <property type="evidence" value="ECO:0007669"/>
    <property type="project" value="UniProtKB-KW"/>
</dbReference>
<evidence type="ECO:0000256" key="13">
    <source>
        <dbReference type="ARBA" id="ARBA00023170"/>
    </source>
</evidence>
<evidence type="ECO:0000256" key="9">
    <source>
        <dbReference type="ARBA" id="ARBA00022777"/>
    </source>
</evidence>
<evidence type="ECO:0000256" key="2">
    <source>
        <dbReference type="ARBA" id="ARBA00022527"/>
    </source>
</evidence>
<feature type="domain" description="Protein kinase" evidence="20">
    <location>
        <begin position="324"/>
        <end position="610"/>
    </location>
</feature>
<evidence type="ECO:0000256" key="14">
    <source>
        <dbReference type="ARBA" id="ARBA00023180"/>
    </source>
</evidence>
<name>A0A6B9VDY0_ARAHY</name>
<dbReference type="SMART" id="SM00220">
    <property type="entry name" value="S_TKc"/>
    <property type="match status" value="1"/>
</dbReference>
<evidence type="ECO:0000256" key="10">
    <source>
        <dbReference type="ARBA" id="ARBA00022840"/>
    </source>
</evidence>
<dbReference type="CDD" id="cd23509">
    <property type="entry name" value="Gnk2-like"/>
    <property type="match status" value="2"/>
</dbReference>
<dbReference type="FunFam" id="3.30.430.20:FF:000002">
    <property type="entry name" value="Cysteine-rich receptor-like protein kinase 10"/>
    <property type="match status" value="1"/>
</dbReference>
<keyword evidence="3" id="KW-0597">Phosphoprotein</keyword>
<evidence type="ECO:0000256" key="6">
    <source>
        <dbReference type="ARBA" id="ARBA00022729"/>
    </source>
</evidence>
<dbReference type="CDD" id="cd14066">
    <property type="entry name" value="STKc_IRAK"/>
    <property type="match status" value="1"/>
</dbReference>
<evidence type="ECO:0000256" key="18">
    <source>
        <dbReference type="SAM" id="Phobius"/>
    </source>
</evidence>
<evidence type="ECO:0000256" key="3">
    <source>
        <dbReference type="ARBA" id="ARBA00022553"/>
    </source>
</evidence>
<feature type="domain" description="Gnk2-homologous" evidence="21">
    <location>
        <begin position="128"/>
        <end position="239"/>
    </location>
</feature>
<dbReference type="InterPro" id="IPR008271">
    <property type="entry name" value="Ser/Thr_kinase_AS"/>
</dbReference>
<dbReference type="PANTHER" id="PTHR27002">
    <property type="entry name" value="RECEPTOR-LIKE SERINE/THREONINE-PROTEIN KINASE SD1-8"/>
    <property type="match status" value="1"/>
</dbReference>
<comment type="subcellular location">
    <subcellularLocation>
        <location evidence="1">Membrane</location>
        <topology evidence="1">Single-pass membrane protein</topology>
    </subcellularLocation>
</comment>
<evidence type="ECO:0000259" key="20">
    <source>
        <dbReference type="PROSITE" id="PS50011"/>
    </source>
</evidence>
<dbReference type="GO" id="GO:0005886">
    <property type="term" value="C:plasma membrane"/>
    <property type="evidence" value="ECO:0007669"/>
    <property type="project" value="TreeGrafter"/>
</dbReference>
<keyword evidence="6 19" id="KW-0732">Signal</keyword>
<evidence type="ECO:0000259" key="21">
    <source>
        <dbReference type="PROSITE" id="PS51473"/>
    </source>
</evidence>
<dbReference type="AlphaFoldDB" id="A0A6B9VDY0"/>
<dbReference type="PROSITE" id="PS50011">
    <property type="entry name" value="PROTEIN_KINASE_DOM"/>
    <property type="match status" value="1"/>
</dbReference>
<dbReference type="Gene3D" id="1.10.510.10">
    <property type="entry name" value="Transferase(Phosphotransferase) domain 1"/>
    <property type="match status" value="1"/>
</dbReference>
<feature type="transmembrane region" description="Helical" evidence="18">
    <location>
        <begin position="264"/>
        <end position="291"/>
    </location>
</feature>
<dbReference type="EMBL" id="CP031001">
    <property type="protein sequence ID" value="QHN79880.1"/>
    <property type="molecule type" value="Genomic_DNA"/>
</dbReference>
<dbReference type="SUPFAM" id="SSF56112">
    <property type="entry name" value="Protein kinase-like (PK-like)"/>
    <property type="match status" value="1"/>
</dbReference>
<evidence type="ECO:0000256" key="5">
    <source>
        <dbReference type="ARBA" id="ARBA00022692"/>
    </source>
</evidence>
<evidence type="ECO:0000256" key="12">
    <source>
        <dbReference type="ARBA" id="ARBA00023136"/>
    </source>
</evidence>
<evidence type="ECO:0000256" key="1">
    <source>
        <dbReference type="ARBA" id="ARBA00004167"/>
    </source>
</evidence>
<feature type="signal peptide" evidence="19">
    <location>
        <begin position="1"/>
        <end position="18"/>
    </location>
</feature>
<dbReference type="InterPro" id="IPR038408">
    <property type="entry name" value="GNK2_sf"/>
</dbReference>
<evidence type="ECO:0000256" key="15">
    <source>
        <dbReference type="ARBA" id="ARBA00047558"/>
    </source>
</evidence>
<keyword evidence="2" id="KW-0723">Serine/threonine-protein kinase</keyword>
<keyword evidence="10 17" id="KW-0067">ATP-binding</keyword>
<feature type="binding site" evidence="17">
    <location>
        <position position="352"/>
    </location>
    <ligand>
        <name>ATP</name>
        <dbReference type="ChEBI" id="CHEBI:30616"/>
    </ligand>
</feature>
<feature type="domain" description="Gnk2-homologous" evidence="21">
    <location>
        <begin position="20"/>
        <end position="122"/>
    </location>
</feature>
<dbReference type="PANTHER" id="PTHR27002:SF1093">
    <property type="entry name" value="CYSTEINE-RICH RECEPTOR-LIKE PROTEIN KINASE 26 ISOFORM X1"/>
    <property type="match status" value="1"/>
</dbReference>
<evidence type="ECO:0000256" key="4">
    <source>
        <dbReference type="ARBA" id="ARBA00022679"/>
    </source>
</evidence>
<evidence type="ECO:0000256" key="16">
    <source>
        <dbReference type="ARBA" id="ARBA00047951"/>
    </source>
</evidence>
<dbReference type="Proteomes" id="UP000464620">
    <property type="component" value="Chromosome B09"/>
</dbReference>
<comment type="catalytic activity">
    <reaction evidence="15">
        <text>L-seryl-[protein] + ATP = O-phospho-L-seryl-[protein] + ADP + H(+)</text>
        <dbReference type="Rhea" id="RHEA:17989"/>
        <dbReference type="Rhea" id="RHEA-COMP:9863"/>
        <dbReference type="Rhea" id="RHEA-COMP:11604"/>
        <dbReference type="ChEBI" id="CHEBI:15378"/>
        <dbReference type="ChEBI" id="CHEBI:29999"/>
        <dbReference type="ChEBI" id="CHEBI:30616"/>
        <dbReference type="ChEBI" id="CHEBI:83421"/>
        <dbReference type="ChEBI" id="CHEBI:456216"/>
    </reaction>
</comment>
<dbReference type="Gene3D" id="3.30.430.20">
    <property type="entry name" value="Gnk2 domain, C-X8-C-X2-C motif"/>
    <property type="match status" value="2"/>
</dbReference>
<keyword evidence="8 17" id="KW-0547">Nucleotide-binding</keyword>
<dbReference type="PROSITE" id="PS00108">
    <property type="entry name" value="PROTEIN_KINASE_ST"/>
    <property type="match status" value="1"/>
</dbReference>
<keyword evidence="5 18" id="KW-0812">Transmembrane</keyword>
<comment type="catalytic activity">
    <reaction evidence="16">
        <text>L-threonyl-[protein] + ATP = O-phospho-L-threonyl-[protein] + ADP + H(+)</text>
        <dbReference type="Rhea" id="RHEA:46608"/>
        <dbReference type="Rhea" id="RHEA-COMP:11060"/>
        <dbReference type="Rhea" id="RHEA-COMP:11605"/>
        <dbReference type="ChEBI" id="CHEBI:15378"/>
        <dbReference type="ChEBI" id="CHEBI:30013"/>
        <dbReference type="ChEBI" id="CHEBI:30616"/>
        <dbReference type="ChEBI" id="CHEBI:61977"/>
        <dbReference type="ChEBI" id="CHEBI:456216"/>
    </reaction>
</comment>
<keyword evidence="12 18" id="KW-0472">Membrane</keyword>
<dbReference type="InterPro" id="IPR002902">
    <property type="entry name" value="GNK2"/>
</dbReference>
<keyword evidence="7" id="KW-0677">Repeat</keyword>